<proteinExistence type="predicted"/>
<dbReference type="PIRSF" id="PIRSF001439">
    <property type="entry name" value="CryM"/>
    <property type="match status" value="1"/>
</dbReference>
<dbReference type="GO" id="GO:0005737">
    <property type="term" value="C:cytoplasm"/>
    <property type="evidence" value="ECO:0007669"/>
    <property type="project" value="TreeGrafter"/>
</dbReference>
<evidence type="ECO:0000313" key="2">
    <source>
        <dbReference type="Proteomes" id="UP000050816"/>
    </source>
</evidence>
<dbReference type="Gene3D" id="3.30.1780.10">
    <property type="entry name" value="ornithine cyclodeaminase, domain 1"/>
    <property type="match status" value="1"/>
</dbReference>
<reference evidence="1 2" key="1">
    <citation type="journal article" date="2015" name="Genome Announc.">
        <title>Expanding the biotechnology potential of lactobacilli through comparative genomics of 213 strains and associated genera.</title>
        <authorList>
            <person name="Sun Z."/>
            <person name="Harris H.M."/>
            <person name="McCann A."/>
            <person name="Guo C."/>
            <person name="Argimon S."/>
            <person name="Zhang W."/>
            <person name="Yang X."/>
            <person name="Jeffery I.B."/>
            <person name="Cooney J.C."/>
            <person name="Kagawa T.F."/>
            <person name="Liu W."/>
            <person name="Song Y."/>
            <person name="Salvetti E."/>
            <person name="Wrobel A."/>
            <person name="Rasinkangas P."/>
            <person name="Parkhill J."/>
            <person name="Rea M.C."/>
            <person name="O'Sullivan O."/>
            <person name="Ritari J."/>
            <person name="Douillard F.P."/>
            <person name="Paul Ross R."/>
            <person name="Yang R."/>
            <person name="Briner A.E."/>
            <person name="Felis G.E."/>
            <person name="de Vos W.M."/>
            <person name="Barrangou R."/>
            <person name="Klaenhammer T.R."/>
            <person name="Caufield P.W."/>
            <person name="Cui Y."/>
            <person name="Zhang H."/>
            <person name="O'Toole P.W."/>
        </authorList>
    </citation>
    <scope>NUCLEOTIDE SEQUENCE [LARGE SCALE GENOMIC DNA]</scope>
    <source>
        <strain evidence="1 2">DSM 15946</strain>
    </source>
</reference>
<dbReference type="AlphaFoldDB" id="A0A0R1U9V8"/>
<sequence length="365" mass="39245">MPSFLKLIQIGGCKMAKVRVLNAQNISHLLDMPAVINAVQDAYQEKSAKTGEIWPMVYHAFSDMADMDIRSGALQPKRIFGNKLLAWFGNNAQQNLPELNGLVTLYSSETGEPVGIINAPALTGYRTGAAGAVASRALANPHSDTLLMVGAGGQALYQIMAQLCVLPEITTVEIYDPMNQKNAESFAREAESRLTELFSQNIQENEPSIAVKIEKRLSTVKFVTVSDLAAAVKDAQVIITATPSTKPLIKAEWVQAGTHINAIGADMAGKQELDTAIFAHAAAYVDDLEQATTVGETKNPIKTGFLKKADVHEIGAVLTKQAPGRQNDKQITVFDSTGIALQDLEAANLALQRASNHHVGTTIEL</sequence>
<organism evidence="1 2">
    <name type="scientific">Limosilactobacillus ingluviei DSM 15946</name>
    <dbReference type="NCBI Taxonomy" id="1423760"/>
    <lineage>
        <taxon>Bacteria</taxon>
        <taxon>Bacillati</taxon>
        <taxon>Bacillota</taxon>
        <taxon>Bacilli</taxon>
        <taxon>Lactobacillales</taxon>
        <taxon>Lactobacillaceae</taxon>
        <taxon>Limosilactobacillus</taxon>
    </lineage>
</organism>
<dbReference type="InterPro" id="IPR036291">
    <property type="entry name" value="NAD(P)-bd_dom_sf"/>
</dbReference>
<dbReference type="EMBL" id="AZFK01000087">
    <property type="protein sequence ID" value="KRL87749.1"/>
    <property type="molecule type" value="Genomic_DNA"/>
</dbReference>
<gene>
    <name evidence="1" type="ORF">FC43_GL000850</name>
</gene>
<dbReference type="PANTHER" id="PTHR13812:SF19">
    <property type="entry name" value="KETIMINE REDUCTASE MU-CRYSTALLIN"/>
    <property type="match status" value="1"/>
</dbReference>
<dbReference type="SUPFAM" id="SSF51735">
    <property type="entry name" value="NAD(P)-binding Rossmann-fold domains"/>
    <property type="match status" value="1"/>
</dbReference>
<protein>
    <submittedName>
        <fullName evidence="1">Ornithine cyclodeaminase</fullName>
    </submittedName>
</protein>
<dbReference type="Proteomes" id="UP000050816">
    <property type="component" value="Unassembled WGS sequence"/>
</dbReference>
<dbReference type="InterPro" id="IPR023401">
    <property type="entry name" value="ODC_N"/>
</dbReference>
<dbReference type="Pfam" id="PF02423">
    <property type="entry name" value="OCD_Mu_crystall"/>
    <property type="match status" value="2"/>
</dbReference>
<name>A0A0R1U9V8_9LACO</name>
<comment type="caution">
    <text evidence="1">The sequence shown here is derived from an EMBL/GenBank/DDBJ whole genome shotgun (WGS) entry which is preliminary data.</text>
</comment>
<evidence type="ECO:0000313" key="1">
    <source>
        <dbReference type="EMBL" id="KRL87749.1"/>
    </source>
</evidence>
<dbReference type="PANTHER" id="PTHR13812">
    <property type="entry name" value="KETIMINE REDUCTASE MU-CRYSTALLIN"/>
    <property type="match status" value="1"/>
</dbReference>
<accession>A0A0R1U9V8</accession>
<dbReference type="Gene3D" id="3.40.50.720">
    <property type="entry name" value="NAD(P)-binding Rossmann-like Domain"/>
    <property type="match status" value="1"/>
</dbReference>
<dbReference type="PATRIC" id="fig|1423760.3.peg.873"/>
<dbReference type="InterPro" id="IPR003462">
    <property type="entry name" value="ODC_Mu_crystall"/>
</dbReference>